<evidence type="ECO:0000313" key="2">
    <source>
        <dbReference type="EMBL" id="KRH94953.1"/>
    </source>
</evidence>
<keyword evidence="3" id="KW-1185">Reference proteome</keyword>
<proteinExistence type="predicted"/>
<protein>
    <submittedName>
        <fullName evidence="2">Uncharacterized protein</fullName>
    </submittedName>
</protein>
<feature type="region of interest" description="Disordered" evidence="1">
    <location>
        <begin position="13"/>
        <end position="43"/>
    </location>
</feature>
<evidence type="ECO:0000313" key="3">
    <source>
        <dbReference type="Proteomes" id="UP000051530"/>
    </source>
</evidence>
<dbReference type="AlphaFoldDB" id="A0A0R0M0A3"/>
<evidence type="ECO:0000256" key="1">
    <source>
        <dbReference type="SAM" id="MobiDB-lite"/>
    </source>
</evidence>
<reference evidence="2 3" key="1">
    <citation type="submission" date="2015-07" db="EMBL/GenBank/DDBJ databases">
        <title>The genome of Pseudoloma neurophilia, a relevant intracellular parasite of the zebrafish.</title>
        <authorList>
            <person name="Ndikumana S."/>
            <person name="Pelin A."/>
            <person name="Sanders J."/>
            <person name="Corradi N."/>
        </authorList>
    </citation>
    <scope>NUCLEOTIDE SEQUENCE [LARGE SCALE GENOMIC DNA]</scope>
    <source>
        <strain evidence="2 3">MK1</strain>
    </source>
</reference>
<dbReference type="Proteomes" id="UP000051530">
    <property type="component" value="Unassembled WGS sequence"/>
</dbReference>
<gene>
    <name evidence="2" type="ORF">M153_8800012310</name>
</gene>
<dbReference type="EMBL" id="LGUB01000014">
    <property type="protein sequence ID" value="KRH94953.1"/>
    <property type="molecule type" value="Genomic_DNA"/>
</dbReference>
<sequence length="43" mass="5230">MFQVVNIFNLKPNDTKNQRTSENLREKTCSLRNQRISEKRRVH</sequence>
<comment type="caution">
    <text evidence="2">The sequence shown here is derived from an EMBL/GenBank/DDBJ whole genome shotgun (WGS) entry which is preliminary data.</text>
</comment>
<dbReference type="VEuPathDB" id="MicrosporidiaDB:M153_8800012310"/>
<organism evidence="2 3">
    <name type="scientific">Pseudoloma neurophilia</name>
    <dbReference type="NCBI Taxonomy" id="146866"/>
    <lineage>
        <taxon>Eukaryota</taxon>
        <taxon>Fungi</taxon>
        <taxon>Fungi incertae sedis</taxon>
        <taxon>Microsporidia</taxon>
        <taxon>Pseudoloma</taxon>
    </lineage>
</organism>
<accession>A0A0R0M0A3</accession>
<name>A0A0R0M0A3_9MICR</name>